<sequence>MLYNSMVRWFNSRGQEGLQRVINWAQETTGCLLTPLDDITRSLCFSRVREILRDDSHPAQCLFSLLPLGRRYRSRASQPKRFKNSFYPWAVRLLNTTTITPCIHGNI</sequence>
<dbReference type="AlphaFoldDB" id="A0A2D4LAS2"/>
<dbReference type="EMBL" id="IACM01003361">
    <property type="protein sequence ID" value="LAB17923.1"/>
    <property type="molecule type" value="Transcribed_RNA"/>
</dbReference>
<evidence type="ECO:0000313" key="1">
    <source>
        <dbReference type="EMBL" id="LAB17923.1"/>
    </source>
</evidence>
<proteinExistence type="predicted"/>
<protein>
    <submittedName>
        <fullName evidence="1">Uncharacterized protein</fullName>
    </submittedName>
</protein>
<name>A0A2D4LAS2_9SAUR</name>
<accession>A0A2D4LAS2</accession>
<reference evidence="1" key="2">
    <citation type="submission" date="2017-11" db="EMBL/GenBank/DDBJ databases">
        <title>Coralsnake Venomics: Analyses of Venom Gland Transcriptomes and Proteomes of Six Brazilian Taxa.</title>
        <authorList>
            <person name="Aird S.D."/>
            <person name="Jorge da Silva N."/>
            <person name="Qiu L."/>
            <person name="Villar-Briones A."/>
            <person name="Aparecida-Saddi V."/>
            <person name="Campos-Telles M.P."/>
            <person name="Grau M."/>
            <person name="Mikheyev A.S."/>
        </authorList>
    </citation>
    <scope>NUCLEOTIDE SEQUENCE</scope>
    <source>
        <tissue evidence="1">Venom_gland</tissue>
    </source>
</reference>
<dbReference type="EMBL" id="IACM01003363">
    <property type="protein sequence ID" value="LAB17928.1"/>
    <property type="molecule type" value="Transcribed_RNA"/>
</dbReference>
<reference evidence="1" key="1">
    <citation type="submission" date="2017-07" db="EMBL/GenBank/DDBJ databases">
        <authorList>
            <person name="Mikheyev A."/>
            <person name="Grau M."/>
        </authorList>
    </citation>
    <scope>NUCLEOTIDE SEQUENCE</scope>
    <source>
        <tissue evidence="1">Venom_gland</tissue>
    </source>
</reference>
<organism evidence="1">
    <name type="scientific">Micrurus spixii</name>
    <name type="common">Amazon coral snake</name>
    <dbReference type="NCBI Taxonomy" id="129469"/>
    <lineage>
        <taxon>Eukaryota</taxon>
        <taxon>Metazoa</taxon>
        <taxon>Chordata</taxon>
        <taxon>Craniata</taxon>
        <taxon>Vertebrata</taxon>
        <taxon>Euteleostomi</taxon>
        <taxon>Lepidosauria</taxon>
        <taxon>Squamata</taxon>
        <taxon>Bifurcata</taxon>
        <taxon>Unidentata</taxon>
        <taxon>Episquamata</taxon>
        <taxon>Toxicofera</taxon>
        <taxon>Serpentes</taxon>
        <taxon>Colubroidea</taxon>
        <taxon>Elapidae</taxon>
        <taxon>Elapinae</taxon>
        <taxon>Micrurus</taxon>
    </lineage>
</organism>